<protein>
    <submittedName>
        <fullName evidence="1">Uncharacterized protein</fullName>
    </submittedName>
</protein>
<proteinExistence type="predicted"/>
<comment type="caution">
    <text evidence="1">The sequence shown here is derived from an EMBL/GenBank/DDBJ whole genome shotgun (WGS) entry which is preliminary data.</text>
</comment>
<reference evidence="1 2" key="1">
    <citation type="submission" date="2018-04" db="EMBL/GenBank/DDBJ databases">
        <title>Adhaeribacter sp. HMF7616 genome sequencing and assembly.</title>
        <authorList>
            <person name="Kang H."/>
            <person name="Kang J."/>
            <person name="Cha I."/>
            <person name="Kim H."/>
            <person name="Joh K."/>
        </authorList>
    </citation>
    <scope>NUCLEOTIDE SEQUENCE [LARGE SCALE GENOMIC DNA]</scope>
    <source>
        <strain evidence="1 2">HMF7616</strain>
    </source>
</reference>
<dbReference type="AlphaFoldDB" id="A0A369QBA1"/>
<evidence type="ECO:0000313" key="2">
    <source>
        <dbReference type="Proteomes" id="UP000253919"/>
    </source>
</evidence>
<keyword evidence="2" id="KW-1185">Reference proteome</keyword>
<evidence type="ECO:0000313" key="1">
    <source>
        <dbReference type="EMBL" id="RDC61600.1"/>
    </source>
</evidence>
<gene>
    <name evidence="1" type="ORF">AHMF7616_00180</name>
</gene>
<sequence>MLWQSSDYDTIELPLKKLKSLFVKTPTTEMPVSDLLEVKGQISLLLVLIIWFKFERSGNLDR</sequence>
<organism evidence="1 2">
    <name type="scientific">Adhaeribacter pallidiroseus</name>
    <dbReference type="NCBI Taxonomy" id="2072847"/>
    <lineage>
        <taxon>Bacteria</taxon>
        <taxon>Pseudomonadati</taxon>
        <taxon>Bacteroidota</taxon>
        <taxon>Cytophagia</taxon>
        <taxon>Cytophagales</taxon>
        <taxon>Hymenobacteraceae</taxon>
        <taxon>Adhaeribacter</taxon>
    </lineage>
</organism>
<name>A0A369QBA1_9BACT</name>
<dbReference type="EMBL" id="QASA01000001">
    <property type="protein sequence ID" value="RDC61600.1"/>
    <property type="molecule type" value="Genomic_DNA"/>
</dbReference>
<dbReference type="Proteomes" id="UP000253919">
    <property type="component" value="Unassembled WGS sequence"/>
</dbReference>
<accession>A0A369QBA1</accession>